<feature type="region of interest" description="Disordered" evidence="1">
    <location>
        <begin position="321"/>
        <end position="381"/>
    </location>
</feature>
<dbReference type="Proteomes" id="UP000076727">
    <property type="component" value="Unassembled WGS sequence"/>
</dbReference>
<dbReference type="InterPro" id="IPR008936">
    <property type="entry name" value="Rho_GTPase_activation_prot"/>
</dbReference>
<feature type="region of interest" description="Disordered" evidence="1">
    <location>
        <begin position="399"/>
        <end position="423"/>
    </location>
</feature>
<protein>
    <submittedName>
        <fullName evidence="3">RhoGAP-domain-containing protein</fullName>
    </submittedName>
</protein>
<evidence type="ECO:0000313" key="4">
    <source>
        <dbReference type="Proteomes" id="UP000076727"/>
    </source>
</evidence>
<feature type="region of interest" description="Disordered" evidence="1">
    <location>
        <begin position="459"/>
        <end position="481"/>
    </location>
</feature>
<feature type="compositionally biased region" description="Low complexity" evidence="1">
    <location>
        <begin position="987"/>
        <end position="1005"/>
    </location>
</feature>
<gene>
    <name evidence="3" type="ORF">DAEQUDRAFT_764282</name>
</gene>
<feature type="compositionally biased region" description="Low complexity" evidence="1">
    <location>
        <begin position="144"/>
        <end position="162"/>
    </location>
</feature>
<feature type="compositionally biased region" description="Basic and acidic residues" evidence="1">
    <location>
        <begin position="254"/>
        <end position="267"/>
    </location>
</feature>
<proteinExistence type="predicted"/>
<evidence type="ECO:0000313" key="3">
    <source>
        <dbReference type="EMBL" id="KZT71058.1"/>
    </source>
</evidence>
<sequence>MHYPHLSRSRDIHPHASSSSSLSSNAPSDILPAAPPSDSSQSDIATDLSRVSVVYNPPPATFPAKSHRFFAKALTQRSTSMGQVLSPTSVVSPPRPASPSNGGGRFKHAFGRRKKSEDLTAIFSSAIGKGKERGSSDYVPPGASTSDLSHTTSSSRAADSTSLRNNKLPHALQAASNKLNVYGKQKTTGGQSPKAPTFSGAPPPPPKEAYSSPPLTTPQTSLRQPRHDANAPLPALPKETQRSPVSAATSPMQESRERLKEDWRKSDSTMTSHVTIRPGALAGNRSPRPVSLAESSHSGHTIVPVNKRLSALITDSEFNVVEEGPGDHSDDDSASHADDEGLVRRTGSPRPRPSGSPSGSIKTRNRRSMSLNVGPGHRSSMVEPVAALPGRLPSVLGAHSQGVSIGAPSPSLSTTTSSRDNPTLTRAAASGYIAPLNTVGVQQSTGSNIRSRLVPWMSASAGNTPTQAHPGKAIPVQSKEPSSLRQTAVSMTGGLAPAAGIAMGLGKRAVERVGRAWGGFGSSSGPSSGASTISQSSSVSSVTSSDQGHVLGRTMSKESSAAFGGIVKKKRRFGPAPSVSSVTSSSAASEADAFLTTGPGLGRRVRGPKRTPSGASVIGGLVFKRDLQTCVAETAIDGFDKTVPQEGVGMKPLEQRMLPALVVRCAQHLLKYGVREEGLFRISGRSSHVAKLRSEFDTGADWDMTECDPCDLDPHAVASIFKTYLRELPESILTMSLIPYFESALAAEDRASRASTESSTDASVKSSAASHQRSGSSLAVRKAPSLSTLAVPKFHGKRSVSDSLLKALAWLISRMPRENKDLLYTVIELVKETAAHSAETKMPLANLLLLFSPTLNMNPGMLRVLCEHDDIWQGAPQGPPEDETPDPEVSRASSAVEDEDSDEVIDIRATFVTARESTGSMGESSASGPTAQEPPSSRDEAEEDVSDGEDESSLHTPEESPERSTVEVEEPLGSGQTLKVDHRTAQVVSDLVLLPPISPVSPVSLGDDNASFMSALEPQSSSSTRSASPHLAQDVPPLSSSESLTSPSETSEEPLSPHGRPSMDAVDDEAPEASNVKMETAGQRDSFFLAPSPSEELQVDLSLPTAHRPSAIITNLPDSPAPSFTPAVPVPFPSASGSAPVTPISRRKSFALLSFPGLRSASESPSTSNTNSPASVSTPPSTWHRPKRPSLHLLLQKVTGRPSATPISSQPAMASVPTLSVYSQSKLASASVPSLSTPSPTVEAGHTRTLSNVAPKLETTISSSPIRLSFADAAAVTGNEQSSTDTSPSSARSSKIPMLNVEAVSDEPSPMSSDDSSRYVRPRAGSCATSLYVTPTGTTPKTPIADLYSQHSRSKSAMSFFNATDVDVSSWRAKKEDCDSLLPMSRSVSEAPRGMSPTPSIDLPVEETDEDWAASILMVARNPVEQEA</sequence>
<feature type="region of interest" description="Disordered" evidence="1">
    <location>
        <begin position="752"/>
        <end position="779"/>
    </location>
</feature>
<dbReference type="InterPro" id="IPR000198">
    <property type="entry name" value="RhoGAP_dom"/>
</dbReference>
<dbReference type="PANTHER" id="PTHR12783">
    <property type="entry name" value="RALA BINDING PROTEIN 1 RALBP1"/>
    <property type="match status" value="1"/>
</dbReference>
<dbReference type="OrthoDB" id="185175at2759"/>
<organism evidence="3 4">
    <name type="scientific">Daedalea quercina L-15889</name>
    <dbReference type="NCBI Taxonomy" id="1314783"/>
    <lineage>
        <taxon>Eukaryota</taxon>
        <taxon>Fungi</taxon>
        <taxon>Dikarya</taxon>
        <taxon>Basidiomycota</taxon>
        <taxon>Agaricomycotina</taxon>
        <taxon>Agaricomycetes</taxon>
        <taxon>Polyporales</taxon>
        <taxon>Fomitopsis</taxon>
    </lineage>
</organism>
<feature type="compositionally biased region" description="Acidic residues" evidence="1">
    <location>
        <begin position="940"/>
        <end position="951"/>
    </location>
</feature>
<dbReference type="EMBL" id="KV429048">
    <property type="protein sequence ID" value="KZT71058.1"/>
    <property type="molecule type" value="Genomic_DNA"/>
</dbReference>
<feature type="compositionally biased region" description="Polar residues" evidence="1">
    <location>
        <begin position="915"/>
        <end position="935"/>
    </location>
</feature>
<feature type="compositionally biased region" description="Low complexity" evidence="1">
    <location>
        <begin position="344"/>
        <end position="360"/>
    </location>
</feature>
<dbReference type="GO" id="GO:0005096">
    <property type="term" value="F:GTPase activator activity"/>
    <property type="evidence" value="ECO:0007669"/>
    <property type="project" value="InterPro"/>
</dbReference>
<dbReference type="InterPro" id="IPR039767">
    <property type="entry name" value="RALBP1"/>
</dbReference>
<feature type="region of interest" description="Disordered" evidence="1">
    <location>
        <begin position="1112"/>
        <end position="1141"/>
    </location>
</feature>
<feature type="compositionally biased region" description="Polar residues" evidence="1">
    <location>
        <begin position="242"/>
        <end position="253"/>
    </location>
</feature>
<keyword evidence="4" id="KW-1185">Reference proteome</keyword>
<feature type="region of interest" description="Disordered" evidence="1">
    <location>
        <begin position="183"/>
        <end position="299"/>
    </location>
</feature>
<accession>A0A165RR04</accession>
<feature type="region of interest" description="Disordered" evidence="1">
    <location>
        <begin position="519"/>
        <end position="555"/>
    </location>
</feature>
<dbReference type="Pfam" id="PF00620">
    <property type="entry name" value="RhoGAP"/>
    <property type="match status" value="2"/>
</dbReference>
<feature type="compositionally biased region" description="Basic residues" evidence="1">
    <location>
        <begin position="105"/>
        <end position="114"/>
    </location>
</feature>
<dbReference type="GO" id="GO:0031267">
    <property type="term" value="F:small GTPase binding"/>
    <property type="evidence" value="ECO:0007669"/>
    <property type="project" value="InterPro"/>
</dbReference>
<feature type="region of interest" description="Disordered" evidence="1">
    <location>
        <begin position="1"/>
        <end position="45"/>
    </location>
</feature>
<dbReference type="PANTHER" id="PTHR12783:SF5">
    <property type="entry name" value="RALA-BINDING PROTEIN 1"/>
    <property type="match status" value="1"/>
</dbReference>
<feature type="region of interest" description="Disordered" evidence="1">
    <location>
        <begin position="872"/>
        <end position="1094"/>
    </location>
</feature>
<feature type="compositionally biased region" description="Low complexity" evidence="1">
    <location>
        <begin position="523"/>
        <end position="545"/>
    </location>
</feature>
<evidence type="ECO:0000259" key="2">
    <source>
        <dbReference type="PROSITE" id="PS50238"/>
    </source>
</evidence>
<dbReference type="Gene3D" id="1.10.555.10">
    <property type="entry name" value="Rho GTPase activation protein"/>
    <property type="match status" value="1"/>
</dbReference>
<feature type="region of interest" description="Disordered" evidence="1">
    <location>
        <begin position="1227"/>
        <end position="1248"/>
    </location>
</feature>
<feature type="compositionally biased region" description="Low complexity" evidence="1">
    <location>
        <begin position="15"/>
        <end position="43"/>
    </location>
</feature>
<feature type="compositionally biased region" description="Low complexity" evidence="1">
    <location>
        <begin position="1036"/>
        <end position="1057"/>
    </location>
</feature>
<feature type="compositionally biased region" description="Basic and acidic residues" evidence="1">
    <location>
        <begin position="325"/>
        <end position="343"/>
    </location>
</feature>
<dbReference type="GO" id="GO:0007264">
    <property type="term" value="P:small GTPase-mediated signal transduction"/>
    <property type="evidence" value="ECO:0007669"/>
    <property type="project" value="InterPro"/>
</dbReference>
<feature type="region of interest" description="Disordered" evidence="1">
    <location>
        <begin position="1158"/>
        <end position="1192"/>
    </location>
</feature>
<feature type="compositionally biased region" description="Low complexity" evidence="1">
    <location>
        <begin position="1227"/>
        <end position="1242"/>
    </location>
</feature>
<feature type="compositionally biased region" description="Low complexity" evidence="1">
    <location>
        <begin position="408"/>
        <end position="418"/>
    </location>
</feature>
<dbReference type="STRING" id="1314783.A0A165RR04"/>
<feature type="domain" description="Rho-GAP" evidence="2">
    <location>
        <begin position="651"/>
        <end position="905"/>
    </location>
</feature>
<dbReference type="SMART" id="SM00324">
    <property type="entry name" value="RhoGAP"/>
    <property type="match status" value="1"/>
</dbReference>
<reference evidence="3 4" key="1">
    <citation type="journal article" date="2016" name="Mol. Biol. Evol.">
        <title>Comparative Genomics of Early-Diverging Mushroom-Forming Fungi Provides Insights into the Origins of Lignocellulose Decay Capabilities.</title>
        <authorList>
            <person name="Nagy L.G."/>
            <person name="Riley R."/>
            <person name="Tritt A."/>
            <person name="Adam C."/>
            <person name="Daum C."/>
            <person name="Floudas D."/>
            <person name="Sun H."/>
            <person name="Yadav J.S."/>
            <person name="Pangilinan J."/>
            <person name="Larsson K.H."/>
            <person name="Matsuura K."/>
            <person name="Barry K."/>
            <person name="Labutti K."/>
            <person name="Kuo R."/>
            <person name="Ohm R.A."/>
            <person name="Bhattacharya S.S."/>
            <person name="Shirouzu T."/>
            <person name="Yoshinaga Y."/>
            <person name="Martin F.M."/>
            <person name="Grigoriev I.V."/>
            <person name="Hibbett D.S."/>
        </authorList>
    </citation>
    <scope>NUCLEOTIDE SEQUENCE [LARGE SCALE GENOMIC DNA]</scope>
    <source>
        <strain evidence="3 4">L-15889</strain>
    </source>
</reference>
<name>A0A165RR04_9APHY</name>
<feature type="compositionally biased region" description="Polar residues" evidence="1">
    <location>
        <begin position="753"/>
        <end position="765"/>
    </location>
</feature>
<feature type="region of interest" description="Disordered" evidence="1">
    <location>
        <begin position="80"/>
        <end position="165"/>
    </location>
</feature>
<feature type="compositionally biased region" description="Low complexity" evidence="1">
    <location>
        <begin position="766"/>
        <end position="777"/>
    </location>
</feature>
<feature type="compositionally biased region" description="Basic and acidic residues" evidence="1">
    <location>
        <begin position="952"/>
        <end position="966"/>
    </location>
</feature>
<evidence type="ECO:0000256" key="1">
    <source>
        <dbReference type="SAM" id="MobiDB-lite"/>
    </source>
</evidence>
<feature type="region of interest" description="Disordered" evidence="1">
    <location>
        <begin position="1277"/>
        <end position="1321"/>
    </location>
</feature>
<feature type="compositionally biased region" description="Low complexity" evidence="1">
    <location>
        <begin position="1160"/>
        <end position="1182"/>
    </location>
</feature>
<feature type="compositionally biased region" description="Low complexity" evidence="1">
    <location>
        <begin position="1282"/>
        <end position="1294"/>
    </location>
</feature>
<dbReference type="SUPFAM" id="SSF48350">
    <property type="entry name" value="GTPase activation domain, GAP"/>
    <property type="match status" value="1"/>
</dbReference>
<dbReference type="PROSITE" id="PS50238">
    <property type="entry name" value="RHOGAP"/>
    <property type="match status" value="1"/>
</dbReference>
<feature type="region of interest" description="Disordered" evidence="1">
    <location>
        <begin position="1382"/>
        <end position="1404"/>
    </location>
</feature>